<dbReference type="InterPro" id="IPR057066">
    <property type="entry name" value="Ig_ILCR1"/>
</dbReference>
<evidence type="ECO:0000313" key="5">
    <source>
        <dbReference type="EMBL" id="KAK3792615.1"/>
    </source>
</evidence>
<dbReference type="AlphaFoldDB" id="A0AAE1E3W3"/>
<organism evidence="5 6">
    <name type="scientific">Elysia crispata</name>
    <name type="common">lettuce slug</name>
    <dbReference type="NCBI Taxonomy" id="231223"/>
    <lineage>
        <taxon>Eukaryota</taxon>
        <taxon>Metazoa</taxon>
        <taxon>Spiralia</taxon>
        <taxon>Lophotrochozoa</taxon>
        <taxon>Mollusca</taxon>
        <taxon>Gastropoda</taxon>
        <taxon>Heterobranchia</taxon>
        <taxon>Euthyneura</taxon>
        <taxon>Panpulmonata</taxon>
        <taxon>Sacoglossa</taxon>
        <taxon>Placobranchoidea</taxon>
        <taxon>Plakobranchidae</taxon>
        <taxon>Elysia</taxon>
    </lineage>
</organism>
<gene>
    <name evidence="5" type="ORF">RRG08_035950</name>
</gene>
<evidence type="ECO:0000256" key="3">
    <source>
        <dbReference type="SAM" id="SignalP"/>
    </source>
</evidence>
<proteinExistence type="predicted"/>
<dbReference type="Pfam" id="PF23608">
    <property type="entry name" value="Ig_ILCR1"/>
    <property type="match status" value="1"/>
</dbReference>
<evidence type="ECO:0000313" key="6">
    <source>
        <dbReference type="Proteomes" id="UP001283361"/>
    </source>
</evidence>
<keyword evidence="2" id="KW-0472">Membrane</keyword>
<dbReference type="Gene3D" id="2.60.40.2160">
    <property type="entry name" value="Interleukin-17 receptor A/B, fibronectin-III-like domain 1"/>
    <property type="match status" value="1"/>
</dbReference>
<evidence type="ECO:0000256" key="2">
    <source>
        <dbReference type="ARBA" id="ARBA00022475"/>
    </source>
</evidence>
<keyword evidence="2" id="KW-1003">Cell membrane</keyword>
<dbReference type="Proteomes" id="UP001283361">
    <property type="component" value="Unassembled WGS sequence"/>
</dbReference>
<protein>
    <recommendedName>
        <fullName evidence="4">ILCR1 Ig-like domain-containing protein</fullName>
    </recommendedName>
</protein>
<comment type="subcellular location">
    <subcellularLocation>
        <location evidence="1">Cell membrane</location>
        <topology evidence="1">Single-pass type I membrane protein</topology>
    </subcellularLocation>
</comment>
<feature type="chain" id="PRO_5042023935" description="ILCR1 Ig-like domain-containing protein" evidence="3">
    <location>
        <begin position="20"/>
        <end position="367"/>
    </location>
</feature>
<sequence length="367" mass="41369">MAVSILGYVLLLSTLCVDCAFPASDLCNLKVYEEQSGELIQDVCVEEYGSKECRPFSKTFNRSNLPESFSIPDGEDSVQKPKSLEVVMKMNPFVHGRTIYHIPGASVNWSSSDDRLSRENTKGYLLIWEHSANLMCRLFKLDSNITDLLSEELRFHYNIQHLEPRKSFLVKVYSIPPPKSLEESQKMSTFASFQISAGPTIRPNTDPGLWTPPVTARPIEGGAIEVKIGHSPSDFNLTQFKVTLVKRSFDQYKAFETTFYTEPPGSLKPEGLVSFTNLDNDEYKIVIRVIDPFRKEAGKCLCWIKVANGKHCLNSCGSVRTDWIKVSVDVREETDQPISERITNSSPSEFNACIVITALLTLQNKMF</sequence>
<keyword evidence="3" id="KW-0732">Signal</keyword>
<dbReference type="GO" id="GO:0005886">
    <property type="term" value="C:plasma membrane"/>
    <property type="evidence" value="ECO:0007669"/>
    <property type="project" value="UniProtKB-SubCell"/>
</dbReference>
<accession>A0AAE1E3W3</accession>
<feature type="domain" description="ILCR1 Ig-like" evidence="4">
    <location>
        <begin position="210"/>
        <end position="322"/>
    </location>
</feature>
<keyword evidence="6" id="KW-1185">Reference proteome</keyword>
<name>A0AAE1E3W3_9GAST</name>
<comment type="caution">
    <text evidence="5">The sequence shown here is derived from an EMBL/GenBank/DDBJ whole genome shotgun (WGS) entry which is preliminary data.</text>
</comment>
<evidence type="ECO:0000256" key="1">
    <source>
        <dbReference type="ARBA" id="ARBA00004251"/>
    </source>
</evidence>
<evidence type="ECO:0000259" key="4">
    <source>
        <dbReference type="Pfam" id="PF23608"/>
    </source>
</evidence>
<dbReference type="EMBL" id="JAWDGP010001361">
    <property type="protein sequence ID" value="KAK3792615.1"/>
    <property type="molecule type" value="Genomic_DNA"/>
</dbReference>
<reference evidence="5" key="1">
    <citation type="journal article" date="2023" name="G3 (Bethesda)">
        <title>A reference genome for the long-term kleptoplast-retaining sea slug Elysia crispata morphotype clarki.</title>
        <authorList>
            <person name="Eastman K.E."/>
            <person name="Pendleton A.L."/>
            <person name="Shaikh M.A."/>
            <person name="Suttiyut T."/>
            <person name="Ogas R."/>
            <person name="Tomko P."/>
            <person name="Gavelis G."/>
            <person name="Widhalm J.R."/>
            <person name="Wisecaver J.H."/>
        </authorList>
    </citation>
    <scope>NUCLEOTIDE SEQUENCE</scope>
    <source>
        <strain evidence="5">ECLA1</strain>
    </source>
</reference>
<feature type="signal peptide" evidence="3">
    <location>
        <begin position="1"/>
        <end position="19"/>
    </location>
</feature>
<dbReference type="InterPro" id="IPR038683">
    <property type="entry name" value="IL17RA/B_FnIII-like_1_sf"/>
</dbReference>